<accession>A0A1I2FXV5</accession>
<name>A0A1I2FXV5_9BACT</name>
<evidence type="ECO:0000313" key="2">
    <source>
        <dbReference type="Proteomes" id="UP000198964"/>
    </source>
</evidence>
<dbReference type="EMBL" id="FONW01000002">
    <property type="protein sequence ID" value="SFF09669.1"/>
    <property type="molecule type" value="Genomic_DNA"/>
</dbReference>
<dbReference type="STRING" id="655355.SAMN05216283_102651"/>
<organism evidence="1 2">
    <name type="scientific">Sunxiuqinia elliptica</name>
    <dbReference type="NCBI Taxonomy" id="655355"/>
    <lineage>
        <taxon>Bacteria</taxon>
        <taxon>Pseudomonadati</taxon>
        <taxon>Bacteroidota</taxon>
        <taxon>Bacteroidia</taxon>
        <taxon>Marinilabiliales</taxon>
        <taxon>Prolixibacteraceae</taxon>
        <taxon>Sunxiuqinia</taxon>
    </lineage>
</organism>
<evidence type="ECO:0008006" key="3">
    <source>
        <dbReference type="Google" id="ProtNLM"/>
    </source>
</evidence>
<dbReference type="SUPFAM" id="SSF55785">
    <property type="entry name" value="PYP-like sensor domain (PAS domain)"/>
    <property type="match status" value="1"/>
</dbReference>
<keyword evidence="2" id="KW-1185">Reference proteome</keyword>
<dbReference type="Proteomes" id="UP000198964">
    <property type="component" value="Unassembled WGS sequence"/>
</dbReference>
<reference evidence="1 2" key="1">
    <citation type="submission" date="2016-10" db="EMBL/GenBank/DDBJ databases">
        <authorList>
            <person name="de Groot N.N."/>
        </authorList>
    </citation>
    <scope>NUCLEOTIDE SEQUENCE [LARGE SCALE GENOMIC DNA]</scope>
    <source>
        <strain evidence="1 2">CGMCC 1.9156</strain>
    </source>
</reference>
<sequence>MNYKQLNSSIRDDLRQKAEKQVNEKHLQIVKPNMSSEEKKLLREVQILQIILEMQNEELQQTNEVVEKALKKYTMLFDFAPIGYFILDTEGLICDLNFTGAEMLGEKRFSFLKTDFKLFISKESHTIFSRFFERIFCDAEKVSCKITLGYNDRLARQVYLEGLVIENEQECLLSVIDISHFKN</sequence>
<proteinExistence type="predicted"/>
<dbReference type="RefSeq" id="WP_093919289.1">
    <property type="nucleotide sequence ID" value="NZ_FONW01000002.1"/>
</dbReference>
<dbReference type="Gene3D" id="3.30.450.20">
    <property type="entry name" value="PAS domain"/>
    <property type="match status" value="1"/>
</dbReference>
<protein>
    <recommendedName>
        <fullName evidence="3">PAS domain S-box-containing protein</fullName>
    </recommendedName>
</protein>
<gene>
    <name evidence="1" type="ORF">SAMN05216283_102651</name>
</gene>
<evidence type="ECO:0000313" key="1">
    <source>
        <dbReference type="EMBL" id="SFF09669.1"/>
    </source>
</evidence>
<dbReference type="AlphaFoldDB" id="A0A1I2FXV5"/>
<dbReference type="InterPro" id="IPR035965">
    <property type="entry name" value="PAS-like_dom_sf"/>
</dbReference>